<dbReference type="InterPro" id="IPR009057">
    <property type="entry name" value="Homeodomain-like_sf"/>
</dbReference>
<keyword evidence="2" id="KW-0238">DNA-binding</keyword>
<dbReference type="PROSITE" id="PS01124">
    <property type="entry name" value="HTH_ARAC_FAMILY_2"/>
    <property type="match status" value="1"/>
</dbReference>
<evidence type="ECO:0000256" key="3">
    <source>
        <dbReference type="ARBA" id="ARBA00023163"/>
    </source>
</evidence>
<organism evidence="6 7">
    <name type="scientific">Brevundimonas faecalis</name>
    <dbReference type="NCBI Taxonomy" id="947378"/>
    <lineage>
        <taxon>Bacteria</taxon>
        <taxon>Pseudomonadati</taxon>
        <taxon>Pseudomonadota</taxon>
        <taxon>Alphaproteobacteria</taxon>
        <taxon>Caulobacterales</taxon>
        <taxon>Caulobacteraceae</taxon>
        <taxon>Brevundimonas</taxon>
    </lineage>
</organism>
<dbReference type="PANTHER" id="PTHR46796">
    <property type="entry name" value="HTH-TYPE TRANSCRIPTIONAL ACTIVATOR RHAS-RELATED"/>
    <property type="match status" value="1"/>
</dbReference>
<feature type="domain" description="HTH araC/xylS-type" evidence="5">
    <location>
        <begin position="227"/>
        <end position="325"/>
    </location>
</feature>
<comment type="caution">
    <text evidence="6">The sequence shown here is derived from an EMBL/GenBank/DDBJ whole genome shotgun (WGS) entry which is preliminary data.</text>
</comment>
<dbReference type="Pfam" id="PF12833">
    <property type="entry name" value="HTH_18"/>
    <property type="match status" value="1"/>
</dbReference>
<dbReference type="InterPro" id="IPR018060">
    <property type="entry name" value="HTH_AraC"/>
</dbReference>
<keyword evidence="1" id="KW-0805">Transcription regulation</keyword>
<reference evidence="6 7" key="1">
    <citation type="submission" date="2024-06" db="EMBL/GenBank/DDBJ databases">
        <title>Sorghum-associated microbial communities from plants grown in Nebraska, USA.</title>
        <authorList>
            <person name="Schachtman D."/>
        </authorList>
    </citation>
    <scope>NUCLEOTIDE SEQUENCE [LARGE SCALE GENOMIC DNA]</scope>
    <source>
        <strain evidence="6 7">2814</strain>
    </source>
</reference>
<accession>A0ABV2R687</accession>
<keyword evidence="3" id="KW-0804">Transcription</keyword>
<dbReference type="PANTHER" id="PTHR46796:SF7">
    <property type="entry name" value="ARAC FAMILY TRANSCRIPTIONAL REGULATOR"/>
    <property type="match status" value="1"/>
</dbReference>
<dbReference type="EMBL" id="JBEPTF010000001">
    <property type="protein sequence ID" value="MET4682094.1"/>
    <property type="molecule type" value="Genomic_DNA"/>
</dbReference>
<proteinExistence type="predicted"/>
<dbReference type="Pfam" id="PF12852">
    <property type="entry name" value="Cupin_6"/>
    <property type="match status" value="1"/>
</dbReference>
<dbReference type="InterPro" id="IPR050204">
    <property type="entry name" value="AraC_XylS_family_regulators"/>
</dbReference>
<dbReference type="InterPro" id="IPR032783">
    <property type="entry name" value="AraC_lig"/>
</dbReference>
<protein>
    <submittedName>
        <fullName evidence="6">AraC-like DNA-binding protein</fullName>
    </submittedName>
</protein>
<dbReference type="SMART" id="SM00342">
    <property type="entry name" value="HTH_ARAC"/>
    <property type="match status" value="1"/>
</dbReference>
<dbReference type="Gene3D" id="1.10.10.60">
    <property type="entry name" value="Homeodomain-like"/>
    <property type="match status" value="1"/>
</dbReference>
<gene>
    <name evidence="6" type="ORF">ABIE19_000003</name>
</gene>
<dbReference type="Proteomes" id="UP001549313">
    <property type="component" value="Unassembled WGS sequence"/>
</dbReference>
<evidence type="ECO:0000259" key="5">
    <source>
        <dbReference type="PROSITE" id="PS01124"/>
    </source>
</evidence>
<sequence>MSGVKSANVSPPSARRTVGGGGPADDALSHLLHDLRISGVDYGHQQLSEPWAIAFPKSAAARLHCIVEGGAWLAVEGEPPRALSRGDVVFLPRGLAHVLHGTAGRPTPHIAEWSSDRAGGEGFSSSASEPPDAVIVSCGVAFNEPCLHPLLALMPEVLTVPGAHCDPVIKSLLAAMADEILVPKIGGATVLGRLADVVMTRVIRAWVETDQAQSQGWLTVLRDPKLGRALGAMHRDLARAWTTADLARTAGLSRSVFAERFTTVMGQSPGRYLAALRIQTASRMLKEKRLGAAVIAQRLGYRSTPSFSRAVKRHLGRSPGELRRGAPTQD</sequence>
<feature type="compositionally biased region" description="Polar residues" evidence="4">
    <location>
        <begin position="1"/>
        <end position="11"/>
    </location>
</feature>
<evidence type="ECO:0000256" key="1">
    <source>
        <dbReference type="ARBA" id="ARBA00023015"/>
    </source>
</evidence>
<dbReference type="Gene3D" id="2.60.120.10">
    <property type="entry name" value="Jelly Rolls"/>
    <property type="match status" value="1"/>
</dbReference>
<dbReference type="InterPro" id="IPR014710">
    <property type="entry name" value="RmlC-like_jellyroll"/>
</dbReference>
<evidence type="ECO:0000313" key="7">
    <source>
        <dbReference type="Proteomes" id="UP001549313"/>
    </source>
</evidence>
<keyword evidence="7" id="KW-1185">Reference proteome</keyword>
<evidence type="ECO:0000256" key="2">
    <source>
        <dbReference type="ARBA" id="ARBA00023125"/>
    </source>
</evidence>
<evidence type="ECO:0000256" key="4">
    <source>
        <dbReference type="SAM" id="MobiDB-lite"/>
    </source>
</evidence>
<dbReference type="SUPFAM" id="SSF46689">
    <property type="entry name" value="Homeodomain-like"/>
    <property type="match status" value="2"/>
</dbReference>
<evidence type="ECO:0000313" key="6">
    <source>
        <dbReference type="EMBL" id="MET4682094.1"/>
    </source>
</evidence>
<name>A0ABV2R687_9CAUL</name>
<feature type="region of interest" description="Disordered" evidence="4">
    <location>
        <begin position="1"/>
        <end position="22"/>
    </location>
</feature>